<name>A0A177XWC0_9VIBR</name>
<evidence type="ECO:0000313" key="1">
    <source>
        <dbReference type="EMBL" id="OAJ92666.1"/>
    </source>
</evidence>
<protein>
    <submittedName>
        <fullName evidence="1">Type III effector</fullName>
    </submittedName>
</protein>
<accession>A0A177XWC0</accession>
<organism evidence="1 2">
    <name type="scientific">Vibrio bivalvicida</name>
    <dbReference type="NCBI Taxonomy" id="1276888"/>
    <lineage>
        <taxon>Bacteria</taxon>
        <taxon>Pseudomonadati</taxon>
        <taxon>Pseudomonadota</taxon>
        <taxon>Gammaproteobacteria</taxon>
        <taxon>Vibrionales</taxon>
        <taxon>Vibrionaceae</taxon>
        <taxon>Vibrio</taxon>
        <taxon>Vibrio oreintalis group</taxon>
    </lineage>
</organism>
<dbReference type="Pfam" id="PF08888">
    <property type="entry name" value="HopJ"/>
    <property type="match status" value="1"/>
</dbReference>
<dbReference type="RefSeq" id="WP_054962262.1">
    <property type="nucleotide sequence ID" value="NZ_LLEI02000064.1"/>
</dbReference>
<dbReference type="AlphaFoldDB" id="A0A177XWC0"/>
<evidence type="ECO:0000313" key="2">
    <source>
        <dbReference type="Proteomes" id="UP000078406"/>
    </source>
</evidence>
<dbReference type="Gene3D" id="3.20.160.10">
    <property type="entry name" value="vpa0580 domain like"/>
    <property type="match status" value="1"/>
</dbReference>
<dbReference type="EMBL" id="LLEI02000064">
    <property type="protein sequence ID" value="OAJ92666.1"/>
    <property type="molecule type" value="Genomic_DNA"/>
</dbReference>
<gene>
    <name evidence="1" type="ORF">APB76_18455</name>
</gene>
<dbReference type="InterPro" id="IPR038604">
    <property type="entry name" value="HopJ_sf"/>
</dbReference>
<comment type="caution">
    <text evidence="1">The sequence shown here is derived from an EMBL/GenBank/DDBJ whole genome shotgun (WGS) entry which is preliminary data.</text>
</comment>
<proteinExistence type="predicted"/>
<dbReference type="Proteomes" id="UP000078406">
    <property type="component" value="Unassembled WGS sequence"/>
</dbReference>
<reference evidence="1 2" key="1">
    <citation type="journal article" date="2016" name="Syst. Appl. Microbiol.">
        <title>Vibrio bivalvicida sp. nov., a novel larval pathogen for bivalve molluscs reared in a hatchery.</title>
        <authorList>
            <person name="Dubert J."/>
            <person name="Romalde J.L."/>
            <person name="Prado S."/>
            <person name="Barja J.L."/>
        </authorList>
    </citation>
    <scope>NUCLEOTIDE SEQUENCE [LARGE SCALE GENOMIC DNA]</scope>
    <source>
        <strain evidence="1 2">605</strain>
    </source>
</reference>
<dbReference type="InterPro" id="IPR014984">
    <property type="entry name" value="HopJ"/>
</dbReference>
<sequence>MDLKLFLDTLAQSPDSVQFEDTMAIIEANYIFTPTAFVNGEILNDANQNNGSCKIFSFGLLNQLDPASTLACFGKFYREDVLGNPDGQDHTNIRNFIHFGWQGIKFEGNALVAKKLPKADRVELEGL</sequence>